<comment type="caution">
    <text evidence="1">The sequence shown here is derived from an EMBL/GenBank/DDBJ whole genome shotgun (WGS) entry which is preliminary data.</text>
</comment>
<evidence type="ECO:0000313" key="2">
    <source>
        <dbReference type="Proteomes" id="UP000289758"/>
    </source>
</evidence>
<organism evidence="1 2">
    <name type="scientific">Halarcobacter ebronensis</name>
    <dbReference type="NCBI Taxonomy" id="1462615"/>
    <lineage>
        <taxon>Bacteria</taxon>
        <taxon>Pseudomonadati</taxon>
        <taxon>Campylobacterota</taxon>
        <taxon>Epsilonproteobacteria</taxon>
        <taxon>Campylobacterales</taxon>
        <taxon>Arcobacteraceae</taxon>
        <taxon>Halarcobacter</taxon>
    </lineage>
</organism>
<dbReference type="RefSeq" id="WP_129087152.1">
    <property type="nucleotide sequence ID" value="NZ_CP053836.1"/>
</dbReference>
<gene>
    <name evidence="1" type="ORF">CRV07_07705</name>
</gene>
<evidence type="ECO:0000313" key="1">
    <source>
        <dbReference type="EMBL" id="RXK05948.1"/>
    </source>
</evidence>
<accession>A0A4Q1AQY9</accession>
<keyword evidence="2" id="KW-1185">Reference proteome</keyword>
<name>A0A4Q1AQY9_9BACT</name>
<proteinExistence type="predicted"/>
<dbReference type="Proteomes" id="UP000289758">
    <property type="component" value="Unassembled WGS sequence"/>
</dbReference>
<reference evidence="1 2" key="1">
    <citation type="submission" date="2017-10" db="EMBL/GenBank/DDBJ databases">
        <title>Genomics of the genus Arcobacter.</title>
        <authorList>
            <person name="Perez-Cataluna A."/>
            <person name="Figueras M.J."/>
        </authorList>
    </citation>
    <scope>NUCLEOTIDE SEQUENCE [LARGE SCALE GENOMIC DNA]</scope>
    <source>
        <strain evidence="1 2">CECT 8441</strain>
    </source>
</reference>
<dbReference type="EMBL" id="PDKK01000005">
    <property type="protein sequence ID" value="RXK05948.1"/>
    <property type="molecule type" value="Genomic_DNA"/>
</dbReference>
<dbReference type="AlphaFoldDB" id="A0A4Q1AQY9"/>
<sequence>MSIKFNSIDIQDKLNNLEIDDEKNITIFYGKKIDERSDAIHDYFQKNGSIRNSYEIYYIQNDDSFYINNLPIKKNKFNEIELNKLINTSFKIILDSTTLSYIEIITILFYLNKLKKNFKVDIYYVEPLEYTNEKVGFHEQQFHLSYDSGNLSYIKPFYLDEPLDNINKDKAAIITFIGFEDDRLATVLDIDDFNKIYQDVFPIISIPGFQYGWENISLTNHIDLLGKMKLYYSPADNPYASYQLLKRLINDIGYNQIVLMPFGTKPNTVASAIFMINYKESYDLDKNQPILATQFDFPVKKPKRTKGIKEVHQYKLTIN</sequence>
<protein>
    <submittedName>
        <fullName evidence="1">Uncharacterized protein</fullName>
    </submittedName>
</protein>
<dbReference type="OrthoDB" id="3034510at2"/>